<dbReference type="SUPFAM" id="SSF89550">
    <property type="entry name" value="PHP domain-like"/>
    <property type="match status" value="1"/>
</dbReference>
<dbReference type="PANTHER" id="PTHR42924">
    <property type="entry name" value="EXONUCLEASE"/>
    <property type="match status" value="1"/>
</dbReference>
<dbReference type="AlphaFoldDB" id="A0A6J7F0R5"/>
<dbReference type="Pfam" id="PF02811">
    <property type="entry name" value="PHP"/>
    <property type="match status" value="1"/>
</dbReference>
<organism evidence="2">
    <name type="scientific">freshwater metagenome</name>
    <dbReference type="NCBI Taxonomy" id="449393"/>
    <lineage>
        <taxon>unclassified sequences</taxon>
        <taxon>metagenomes</taxon>
        <taxon>ecological metagenomes</taxon>
    </lineage>
</organism>
<proteinExistence type="predicted"/>
<accession>A0A6J7F0R5</accession>
<feature type="domain" description="Polymerase/histidinol phosphatase N-terminal" evidence="1">
    <location>
        <begin position="11"/>
        <end position="76"/>
    </location>
</feature>
<sequence length="295" mass="31590">MESFLRAQSPIDLHLHSALSDGTDSPTGVVREAHSHGVRTMALTDHDTTGGWAEAEAACRELAMTFVPGAEISVSGGPGVGGMHLLAYLFDPVEPNLAATMLDLRDGRPDRIKTIVMNLQADFEISLDDVMAEADGAPPQRPHIASVLVANGYALSVDDAFANILNPDGKYYIPTTRKPSILAAIRLINAAGGVAIIAHPTGRSGGVMPLKNLELLLDAGLAGFELDHRENAANPAGLERLREYARDYDLIVTGSSDYHGSRKKNRPGENTTAPHMLERIIERATGREPTYPIAT</sequence>
<evidence type="ECO:0000259" key="1">
    <source>
        <dbReference type="SMART" id="SM00481"/>
    </source>
</evidence>
<dbReference type="InterPro" id="IPR004013">
    <property type="entry name" value="PHP_dom"/>
</dbReference>
<dbReference type="EMBL" id="CAFBMB010000007">
    <property type="protein sequence ID" value="CAB4889116.1"/>
    <property type="molecule type" value="Genomic_DNA"/>
</dbReference>
<dbReference type="InterPro" id="IPR003141">
    <property type="entry name" value="Pol/His_phosphatase_N"/>
</dbReference>
<protein>
    <submittedName>
        <fullName evidence="2">Unannotated protein</fullName>
    </submittedName>
</protein>
<dbReference type="PANTHER" id="PTHR42924:SF3">
    <property type="entry name" value="POLYMERASE_HISTIDINOL PHOSPHATASE N-TERMINAL DOMAIN-CONTAINING PROTEIN"/>
    <property type="match status" value="1"/>
</dbReference>
<reference evidence="2" key="1">
    <citation type="submission" date="2020-05" db="EMBL/GenBank/DDBJ databases">
        <authorList>
            <person name="Chiriac C."/>
            <person name="Salcher M."/>
            <person name="Ghai R."/>
            <person name="Kavagutti S V."/>
        </authorList>
    </citation>
    <scope>NUCLEOTIDE SEQUENCE</scope>
</reference>
<name>A0A6J7F0R5_9ZZZZ</name>
<dbReference type="SMART" id="SM00481">
    <property type="entry name" value="POLIIIAc"/>
    <property type="match status" value="1"/>
</dbReference>
<dbReference type="GO" id="GO:0035312">
    <property type="term" value="F:5'-3' DNA exonuclease activity"/>
    <property type="evidence" value="ECO:0007669"/>
    <property type="project" value="TreeGrafter"/>
</dbReference>
<evidence type="ECO:0000313" key="2">
    <source>
        <dbReference type="EMBL" id="CAB4889116.1"/>
    </source>
</evidence>
<dbReference type="Gene3D" id="1.10.150.650">
    <property type="match status" value="1"/>
</dbReference>
<dbReference type="Gene3D" id="3.20.20.140">
    <property type="entry name" value="Metal-dependent hydrolases"/>
    <property type="match status" value="1"/>
</dbReference>
<dbReference type="InterPro" id="IPR016195">
    <property type="entry name" value="Pol/histidinol_Pase-like"/>
</dbReference>
<dbReference type="InterPro" id="IPR052018">
    <property type="entry name" value="PHP_domain"/>
</dbReference>
<dbReference type="GO" id="GO:0004534">
    <property type="term" value="F:5'-3' RNA exonuclease activity"/>
    <property type="evidence" value="ECO:0007669"/>
    <property type="project" value="TreeGrafter"/>
</dbReference>
<dbReference type="CDD" id="cd07438">
    <property type="entry name" value="PHP_HisPPase_AMP"/>
    <property type="match status" value="1"/>
</dbReference>
<gene>
    <name evidence="2" type="ORF">UFOPK3516_00202</name>
</gene>